<evidence type="ECO:0000313" key="2">
    <source>
        <dbReference type="Proteomes" id="UP001488838"/>
    </source>
</evidence>
<comment type="caution">
    <text evidence="1">The sequence shown here is derived from an EMBL/GenBank/DDBJ whole genome shotgun (WGS) entry which is preliminary data.</text>
</comment>
<proteinExistence type="predicted"/>
<organism evidence="1 2">
    <name type="scientific">Myodes glareolus</name>
    <name type="common">Bank vole</name>
    <name type="synonym">Clethrionomys glareolus</name>
    <dbReference type="NCBI Taxonomy" id="447135"/>
    <lineage>
        <taxon>Eukaryota</taxon>
        <taxon>Metazoa</taxon>
        <taxon>Chordata</taxon>
        <taxon>Craniata</taxon>
        <taxon>Vertebrata</taxon>
        <taxon>Euteleostomi</taxon>
        <taxon>Mammalia</taxon>
        <taxon>Eutheria</taxon>
        <taxon>Euarchontoglires</taxon>
        <taxon>Glires</taxon>
        <taxon>Rodentia</taxon>
        <taxon>Myomorpha</taxon>
        <taxon>Muroidea</taxon>
        <taxon>Cricetidae</taxon>
        <taxon>Arvicolinae</taxon>
        <taxon>Myodes</taxon>
    </lineage>
</organism>
<name>A0AAW0J5V2_MYOGA</name>
<sequence length="83" mass="9542">MRHRYCNDSDSSRREPFEIHRNQCSHVDLQIQLCRMINSAEGTFLSIRDDCAPLGGHFQTVLIISGQSAQQAIRNDARGKQRR</sequence>
<evidence type="ECO:0000313" key="1">
    <source>
        <dbReference type="EMBL" id="KAK7822159.1"/>
    </source>
</evidence>
<reference evidence="1 2" key="1">
    <citation type="journal article" date="2023" name="bioRxiv">
        <title>Conserved and derived expression patterns and positive selection on dental genes reveal complex evolutionary context of ever-growing rodent molars.</title>
        <authorList>
            <person name="Calamari Z.T."/>
            <person name="Song A."/>
            <person name="Cohen E."/>
            <person name="Akter M."/>
            <person name="Roy R.D."/>
            <person name="Hallikas O."/>
            <person name="Christensen M.M."/>
            <person name="Li P."/>
            <person name="Marangoni P."/>
            <person name="Jernvall J."/>
            <person name="Klein O.D."/>
        </authorList>
    </citation>
    <scope>NUCLEOTIDE SEQUENCE [LARGE SCALE GENOMIC DNA]</scope>
    <source>
        <strain evidence="1">V071</strain>
    </source>
</reference>
<protein>
    <submittedName>
        <fullName evidence="1">Uncharacterized protein</fullName>
    </submittedName>
</protein>
<dbReference type="AlphaFoldDB" id="A0AAW0J5V2"/>
<gene>
    <name evidence="1" type="ORF">U0070_000723</name>
</gene>
<accession>A0AAW0J5V2</accession>
<dbReference type="Proteomes" id="UP001488838">
    <property type="component" value="Unassembled WGS sequence"/>
</dbReference>
<dbReference type="EMBL" id="JBBHLL010000060">
    <property type="protein sequence ID" value="KAK7822159.1"/>
    <property type="molecule type" value="Genomic_DNA"/>
</dbReference>
<keyword evidence="2" id="KW-1185">Reference proteome</keyword>